<protein>
    <submittedName>
        <fullName evidence="2">Uncharacterized protein</fullName>
    </submittedName>
</protein>
<feature type="compositionally biased region" description="Polar residues" evidence="1">
    <location>
        <begin position="845"/>
        <end position="858"/>
    </location>
</feature>
<evidence type="ECO:0000313" key="3">
    <source>
        <dbReference type="Proteomes" id="UP000070133"/>
    </source>
</evidence>
<organism evidence="2 3">
    <name type="scientific">Pseudocercospora eumusae</name>
    <dbReference type="NCBI Taxonomy" id="321146"/>
    <lineage>
        <taxon>Eukaryota</taxon>
        <taxon>Fungi</taxon>
        <taxon>Dikarya</taxon>
        <taxon>Ascomycota</taxon>
        <taxon>Pezizomycotina</taxon>
        <taxon>Dothideomycetes</taxon>
        <taxon>Dothideomycetidae</taxon>
        <taxon>Mycosphaerellales</taxon>
        <taxon>Mycosphaerellaceae</taxon>
        <taxon>Pseudocercospora</taxon>
    </lineage>
</organism>
<feature type="region of interest" description="Disordered" evidence="1">
    <location>
        <begin position="1165"/>
        <end position="1203"/>
    </location>
</feature>
<feature type="compositionally biased region" description="Acidic residues" evidence="1">
    <location>
        <begin position="1175"/>
        <end position="1184"/>
    </location>
</feature>
<name>A0A139HAI0_9PEZI</name>
<keyword evidence="3" id="KW-1185">Reference proteome</keyword>
<gene>
    <name evidence="2" type="ORF">AC578_8168</name>
</gene>
<reference evidence="2 3" key="1">
    <citation type="submission" date="2015-07" db="EMBL/GenBank/DDBJ databases">
        <title>Comparative genomics of the Sigatoka disease complex on banana suggests a link between parallel evolutionary changes in Pseudocercospora fijiensis and Pseudocercospora eumusae and increased virulence on the banana host.</title>
        <authorList>
            <person name="Chang T.-C."/>
            <person name="Salvucci A."/>
            <person name="Crous P.W."/>
            <person name="Stergiopoulos I."/>
        </authorList>
    </citation>
    <scope>NUCLEOTIDE SEQUENCE [LARGE SCALE GENOMIC DNA]</scope>
    <source>
        <strain evidence="2 3">CBS 114824</strain>
    </source>
</reference>
<evidence type="ECO:0000256" key="1">
    <source>
        <dbReference type="SAM" id="MobiDB-lite"/>
    </source>
</evidence>
<comment type="caution">
    <text evidence="2">The sequence shown here is derived from an EMBL/GenBank/DDBJ whole genome shotgun (WGS) entry which is preliminary data.</text>
</comment>
<sequence length="1203" mass="135075">MPCRRAVQAAQSQQCLWITDHVLNEAFQRFLRVSNAHHKRKSGGRRYGSNVPGPLEAHRRLSRRRMGMTASGAGIQPGGAEFGALFGFGGYGARVFDPAKDLKWKAPGREKEKMEEHWMFPKIPKRKNVFEHILNEAKPSIDPVDESKKAFESLLDSKQHVKEIRQDDLRDVLEFLQSSKDEPKAQNMKRMGQWLLSKTLENVAIRPLTDVVLDKMRLGTMDDKELPEVLAAMLMSEYHESPALQVLNALSREALQLICARTTQILFEHTFAGLVRVKELPVQIEKWLFDLRKCRHLRVGQIDDPIWQSVYEVLASRTSSPAAATSHLYRIHGLKLCLVLLKFWAPNFASTGEEQNMQSTTIRRTLSDTRATTDPSSLLATFNERWATTRRGSSPFVLMLSVLQDHGIPHGEFVHHLFTILTAKPNSNRHQDLVVYDTFRQLQQHCTLGVPAGLDDKLMRHFLSRDSVRARSWALRIFRHAPSLPATAYFSLPLRLARAGTSSSSTIWDILGRQSTEDVVWRREDRIGHGRNRLSQAHIDLVHLVAHECAKSLRPKVAFRRVWECYRFLRDRGAPITPLLTRAMVTAGVLRPLEDCKRPATTQVRYILSLVKEIEGEEVAMKLDQAVWTLWQIKTLPAIRLQRQFRAAIHSALPSADAHEQKLSLMYRRQRWSKAHQERRWVQRSSQSEDACETESVKFTPVQSVAESGSANVSTTTPTKPEQRMPSACELVSKEAEAVTDVDRPAAIADSVPAGAGTNSWNIKQSIISRQHDQSHVPYAPISVSRNGLGYAAHEMPSPDTMPVRRPECFSRVIKKAQSDDRPPDECGAQASIIATVNVVESPASVSNEHQECSSTSFEDAIDAHESPPSTTSEEPVLFRKVVRTYGDNGAEEPAGMQRARQGVSPDAQRNSAFKVSPPQMSVPIPREQLMKMAREADGVVVSPTGRVFVLWSDDNGAERLMHYQSARKRIYAEKARAEASKRHLSEHQKQLLALVDRGREELERVMDRRDQGAGVDKGVASNEGDFAWLHFEQWLAEKEAKEDDEERPSRGRRKKAPSLDPQATGSTAAPLFPIPIRAAKHDAQQSGQVMGMSSDQKPVMTFQIPLRPAREAVLQSSDEQIAPTTDQTTSEGSIPFSFDIRRLLFKWLRIGKLVLQARASDILGSQGDSGDNAIETDEDDDDIYGPNGATYSAYGPDPEKDG</sequence>
<feature type="region of interest" description="Disordered" evidence="1">
    <location>
        <begin position="845"/>
        <end position="874"/>
    </location>
</feature>
<proteinExistence type="predicted"/>
<feature type="region of interest" description="Disordered" evidence="1">
    <location>
        <begin position="1039"/>
        <end position="1070"/>
    </location>
</feature>
<dbReference type="Proteomes" id="UP000070133">
    <property type="component" value="Unassembled WGS sequence"/>
</dbReference>
<dbReference type="STRING" id="321146.A0A139HAI0"/>
<feature type="region of interest" description="Disordered" evidence="1">
    <location>
        <begin position="704"/>
        <end position="726"/>
    </location>
</feature>
<dbReference type="AlphaFoldDB" id="A0A139HAI0"/>
<feature type="compositionally biased region" description="Polar residues" evidence="1">
    <location>
        <begin position="704"/>
        <end position="720"/>
    </location>
</feature>
<evidence type="ECO:0000313" key="2">
    <source>
        <dbReference type="EMBL" id="KXS99447.1"/>
    </source>
</evidence>
<dbReference type="EMBL" id="LFZN01000092">
    <property type="protein sequence ID" value="KXS99447.1"/>
    <property type="molecule type" value="Genomic_DNA"/>
</dbReference>
<accession>A0A139HAI0</accession>
<dbReference type="OrthoDB" id="5428038at2759"/>